<dbReference type="EMBL" id="WHVB01000004">
    <property type="protein sequence ID" value="KAF8484025.1"/>
    <property type="molecule type" value="Genomic_DNA"/>
</dbReference>
<organism evidence="8 9">
    <name type="scientific">Russula ochroleuca</name>
    <dbReference type="NCBI Taxonomy" id="152965"/>
    <lineage>
        <taxon>Eukaryota</taxon>
        <taxon>Fungi</taxon>
        <taxon>Dikarya</taxon>
        <taxon>Basidiomycota</taxon>
        <taxon>Agaricomycotina</taxon>
        <taxon>Agaricomycetes</taxon>
        <taxon>Russulales</taxon>
        <taxon>Russulaceae</taxon>
        <taxon>Russula</taxon>
    </lineage>
</organism>
<accession>A0A9P5TC47</accession>
<dbReference type="AlphaFoldDB" id="A0A9P5TC47"/>
<evidence type="ECO:0000256" key="6">
    <source>
        <dbReference type="RuleBase" id="RU365009"/>
    </source>
</evidence>
<evidence type="ECO:0000256" key="1">
    <source>
        <dbReference type="ARBA" id="ARBA00004191"/>
    </source>
</evidence>
<dbReference type="OrthoDB" id="4225815at2759"/>
<keyword evidence="4 6" id="KW-0964">Secreted</keyword>
<name>A0A9P5TC47_9AGAM</name>
<evidence type="ECO:0000256" key="7">
    <source>
        <dbReference type="SAM" id="MobiDB-lite"/>
    </source>
</evidence>
<reference evidence="8" key="2">
    <citation type="journal article" date="2020" name="Nat. Commun.">
        <title>Large-scale genome sequencing of mycorrhizal fungi provides insights into the early evolution of symbiotic traits.</title>
        <authorList>
            <person name="Miyauchi S."/>
            <person name="Kiss E."/>
            <person name="Kuo A."/>
            <person name="Drula E."/>
            <person name="Kohler A."/>
            <person name="Sanchez-Garcia M."/>
            <person name="Morin E."/>
            <person name="Andreopoulos B."/>
            <person name="Barry K.W."/>
            <person name="Bonito G."/>
            <person name="Buee M."/>
            <person name="Carver A."/>
            <person name="Chen C."/>
            <person name="Cichocki N."/>
            <person name="Clum A."/>
            <person name="Culley D."/>
            <person name="Crous P.W."/>
            <person name="Fauchery L."/>
            <person name="Girlanda M."/>
            <person name="Hayes R.D."/>
            <person name="Keri Z."/>
            <person name="LaButti K."/>
            <person name="Lipzen A."/>
            <person name="Lombard V."/>
            <person name="Magnuson J."/>
            <person name="Maillard F."/>
            <person name="Murat C."/>
            <person name="Nolan M."/>
            <person name="Ohm R.A."/>
            <person name="Pangilinan J."/>
            <person name="Pereira M.F."/>
            <person name="Perotto S."/>
            <person name="Peter M."/>
            <person name="Pfister S."/>
            <person name="Riley R."/>
            <person name="Sitrit Y."/>
            <person name="Stielow J.B."/>
            <person name="Szollosi G."/>
            <person name="Zifcakova L."/>
            <person name="Stursova M."/>
            <person name="Spatafora J.W."/>
            <person name="Tedersoo L."/>
            <person name="Vaario L.M."/>
            <person name="Yamada A."/>
            <person name="Yan M."/>
            <person name="Wang P."/>
            <person name="Xu J."/>
            <person name="Bruns T."/>
            <person name="Baldrian P."/>
            <person name="Vilgalys R."/>
            <person name="Dunand C."/>
            <person name="Henrissat B."/>
            <person name="Grigoriev I.V."/>
            <person name="Hibbett D."/>
            <person name="Nagy L.G."/>
            <person name="Martin F.M."/>
        </authorList>
    </citation>
    <scope>NUCLEOTIDE SEQUENCE</scope>
    <source>
        <strain evidence="8">Prilba</strain>
    </source>
</reference>
<evidence type="ECO:0000313" key="8">
    <source>
        <dbReference type="EMBL" id="KAF8484025.1"/>
    </source>
</evidence>
<feature type="region of interest" description="Disordered" evidence="7">
    <location>
        <begin position="1"/>
        <end position="49"/>
    </location>
</feature>
<evidence type="ECO:0000256" key="3">
    <source>
        <dbReference type="ARBA" id="ARBA00022512"/>
    </source>
</evidence>
<feature type="compositionally biased region" description="Basic and acidic residues" evidence="7">
    <location>
        <begin position="1"/>
        <end position="41"/>
    </location>
</feature>
<keyword evidence="5 6" id="KW-1015">Disulfide bond</keyword>
<gene>
    <name evidence="8" type="ORF">DFH94DRAFT_726074</name>
</gene>
<protein>
    <recommendedName>
        <fullName evidence="6">Hydrophobin</fullName>
    </recommendedName>
</protein>
<evidence type="ECO:0000256" key="2">
    <source>
        <dbReference type="ARBA" id="ARBA00010446"/>
    </source>
</evidence>
<dbReference type="GO" id="GO:0005199">
    <property type="term" value="F:structural constituent of cell wall"/>
    <property type="evidence" value="ECO:0007669"/>
    <property type="project" value="InterPro"/>
</dbReference>
<dbReference type="SMART" id="SM00075">
    <property type="entry name" value="HYDRO"/>
    <property type="match status" value="1"/>
</dbReference>
<keyword evidence="9" id="KW-1185">Reference proteome</keyword>
<dbReference type="InterPro" id="IPR001338">
    <property type="entry name" value="Class_I_Hydrophobin"/>
</dbReference>
<evidence type="ECO:0000313" key="9">
    <source>
        <dbReference type="Proteomes" id="UP000759537"/>
    </source>
</evidence>
<proteinExistence type="inferred from homology"/>
<keyword evidence="3 6" id="KW-0134">Cell wall</keyword>
<evidence type="ECO:0000256" key="4">
    <source>
        <dbReference type="ARBA" id="ARBA00022525"/>
    </source>
</evidence>
<dbReference type="CDD" id="cd23507">
    <property type="entry name" value="hydrophobin_I"/>
    <property type="match status" value="1"/>
</dbReference>
<comment type="subcellular location">
    <subcellularLocation>
        <location evidence="1 6">Secreted</location>
        <location evidence="1 6">Cell wall</location>
    </subcellularLocation>
</comment>
<evidence type="ECO:0000256" key="5">
    <source>
        <dbReference type="ARBA" id="ARBA00023157"/>
    </source>
</evidence>
<comment type="similarity">
    <text evidence="2 6">Belongs to the fungal hydrophobin family.</text>
</comment>
<dbReference type="GO" id="GO:0009277">
    <property type="term" value="C:fungal-type cell wall"/>
    <property type="evidence" value="ECO:0007669"/>
    <property type="project" value="InterPro"/>
</dbReference>
<dbReference type="Pfam" id="PF01185">
    <property type="entry name" value="Hydrophobin"/>
    <property type="match status" value="1"/>
</dbReference>
<sequence>MSYGDDKHNSYDDDKRKSYGDKKGDSYGNKKGDSYGDKKGDSYGQCSTGSQHCCNQVNRADESSKLDSLGLLGLSAIVDVIKSSNKLWGSDCSPFLGENTACSNKPICCQDNKMEGLVVIGCSNIDLDIL</sequence>
<reference evidence="8" key="1">
    <citation type="submission" date="2019-10" db="EMBL/GenBank/DDBJ databases">
        <authorList>
            <consortium name="DOE Joint Genome Institute"/>
            <person name="Kuo A."/>
            <person name="Miyauchi S."/>
            <person name="Kiss E."/>
            <person name="Drula E."/>
            <person name="Kohler A."/>
            <person name="Sanchez-Garcia M."/>
            <person name="Andreopoulos B."/>
            <person name="Barry K.W."/>
            <person name="Bonito G."/>
            <person name="Buee M."/>
            <person name="Carver A."/>
            <person name="Chen C."/>
            <person name="Cichocki N."/>
            <person name="Clum A."/>
            <person name="Culley D."/>
            <person name="Crous P.W."/>
            <person name="Fauchery L."/>
            <person name="Girlanda M."/>
            <person name="Hayes R."/>
            <person name="Keri Z."/>
            <person name="LaButti K."/>
            <person name="Lipzen A."/>
            <person name="Lombard V."/>
            <person name="Magnuson J."/>
            <person name="Maillard F."/>
            <person name="Morin E."/>
            <person name="Murat C."/>
            <person name="Nolan M."/>
            <person name="Ohm R."/>
            <person name="Pangilinan J."/>
            <person name="Pereira M."/>
            <person name="Perotto S."/>
            <person name="Peter M."/>
            <person name="Riley R."/>
            <person name="Sitrit Y."/>
            <person name="Stielow B."/>
            <person name="Szollosi G."/>
            <person name="Zifcakova L."/>
            <person name="Stursova M."/>
            <person name="Spatafora J.W."/>
            <person name="Tedersoo L."/>
            <person name="Vaario L.-M."/>
            <person name="Yamada A."/>
            <person name="Yan M."/>
            <person name="Wang P."/>
            <person name="Xu J."/>
            <person name="Bruns T."/>
            <person name="Baldrian P."/>
            <person name="Vilgalys R."/>
            <person name="Henrissat B."/>
            <person name="Grigoriev I.V."/>
            <person name="Hibbett D."/>
            <person name="Nagy L.G."/>
            <person name="Martin F.M."/>
        </authorList>
    </citation>
    <scope>NUCLEOTIDE SEQUENCE</scope>
    <source>
        <strain evidence="8">Prilba</strain>
    </source>
</reference>
<comment type="caution">
    <text evidence="8">The sequence shown here is derived from an EMBL/GenBank/DDBJ whole genome shotgun (WGS) entry which is preliminary data.</text>
</comment>
<keyword evidence="6" id="KW-0732">Signal</keyword>
<dbReference type="Proteomes" id="UP000759537">
    <property type="component" value="Unassembled WGS sequence"/>
</dbReference>